<dbReference type="GO" id="GO:0003735">
    <property type="term" value="F:structural constituent of ribosome"/>
    <property type="evidence" value="ECO:0007669"/>
    <property type="project" value="InterPro"/>
</dbReference>
<dbReference type="InterPro" id="IPR039193">
    <property type="entry name" value="Ribosomal_uS17m_metazoa"/>
</dbReference>
<protein>
    <recommendedName>
        <fullName evidence="2">28S ribosomal protein S17, mitochondrial</fullName>
    </recommendedName>
</protein>
<proteinExistence type="predicted"/>
<organism evidence="1">
    <name type="scientific">Clastoptera arizonana</name>
    <name type="common">Arizona spittle bug</name>
    <dbReference type="NCBI Taxonomy" id="38151"/>
    <lineage>
        <taxon>Eukaryota</taxon>
        <taxon>Metazoa</taxon>
        <taxon>Ecdysozoa</taxon>
        <taxon>Arthropoda</taxon>
        <taxon>Hexapoda</taxon>
        <taxon>Insecta</taxon>
        <taxon>Pterygota</taxon>
        <taxon>Neoptera</taxon>
        <taxon>Paraneoptera</taxon>
        <taxon>Hemiptera</taxon>
        <taxon>Auchenorrhyncha</taxon>
        <taxon>Cercopoidea</taxon>
        <taxon>Clastopteridae</taxon>
        <taxon>Clastoptera</taxon>
    </lineage>
</organism>
<dbReference type="AlphaFoldDB" id="A0A1B6D0Q3"/>
<dbReference type="GO" id="GO:0032543">
    <property type="term" value="P:mitochondrial translation"/>
    <property type="evidence" value="ECO:0007669"/>
    <property type="project" value="TreeGrafter"/>
</dbReference>
<reference evidence="1" key="1">
    <citation type="submission" date="2015-12" db="EMBL/GenBank/DDBJ databases">
        <title>De novo transcriptome assembly of four potential Pierce s Disease insect vectors from Arizona vineyards.</title>
        <authorList>
            <person name="Tassone E.E."/>
        </authorList>
    </citation>
    <scope>NUCLEOTIDE SEQUENCE</scope>
</reference>
<dbReference type="SUPFAM" id="SSF50249">
    <property type="entry name" value="Nucleic acid-binding proteins"/>
    <property type="match status" value="1"/>
</dbReference>
<evidence type="ECO:0008006" key="2">
    <source>
        <dbReference type="Google" id="ProtNLM"/>
    </source>
</evidence>
<dbReference type="GO" id="GO:0005763">
    <property type="term" value="C:mitochondrial small ribosomal subunit"/>
    <property type="evidence" value="ECO:0007669"/>
    <property type="project" value="InterPro"/>
</dbReference>
<dbReference type="InterPro" id="IPR012340">
    <property type="entry name" value="NA-bd_OB-fold"/>
</dbReference>
<accession>A0A1B6D0Q3</accession>
<gene>
    <name evidence="1" type="ORF">g.43965</name>
</gene>
<dbReference type="PANTHER" id="PTHR24088:SF0">
    <property type="entry name" value="SMALL RIBOSOMAL SUBUNIT PROTEIN US17M"/>
    <property type="match status" value="1"/>
</dbReference>
<name>A0A1B6D0Q3_9HEMI</name>
<dbReference type="Gene3D" id="2.40.50.140">
    <property type="entry name" value="Nucleic acid-binding proteins"/>
    <property type="match status" value="1"/>
</dbReference>
<dbReference type="EMBL" id="GEDC01018016">
    <property type="protein sequence ID" value="JAS19282.1"/>
    <property type="molecule type" value="Transcribed_RNA"/>
</dbReference>
<sequence>MALNSIRKSFMFIGKCVPSVKTDASKIAILKMDFDANLTMYFRKVDYVFAHDPEKKCKTGDIVLVEELPQKLTTLIGYRVKEVVYPYGDVTDPITGKKCMIGKYRDEVEFESNLYGKNKEAFDYYKAPPRGWQANKKDFTDKPTYKKYHVFENEDPYAV</sequence>
<dbReference type="PANTHER" id="PTHR24088">
    <property type="entry name" value="28S RIBOSOMAL PROTEIN S17, MITOCHONDRIAL"/>
    <property type="match status" value="1"/>
</dbReference>
<evidence type="ECO:0000313" key="1">
    <source>
        <dbReference type="EMBL" id="JAS19282.1"/>
    </source>
</evidence>